<gene>
    <name evidence="4" type="ORF">Agabi119p4_10369</name>
</gene>
<evidence type="ECO:0000256" key="2">
    <source>
        <dbReference type="SAM" id="MobiDB-lite"/>
    </source>
</evidence>
<sequence length="551" mass="60926">MVQKNPTPSSQVSTPSRTQIRGFDCSGCKQHYEFNKRQIKSHRRNCTNRIAHVFYPRPNLAQEITLYCECRRQDTDNKFRCLRCPKTFVTDNAFQKHSKICLYSGPCQDDPVSIYINKHTPNNEQIGAGSSSAQIPTQISQTPFNEYDPMKTRKELPREVCTDPPRPTPPSIAVAARLTTPRDSTLAIRDLTGGSGSRHVVTPHQNKRTLVGTGSSSGSSRYSPYPSTQAGKRKASFTAFPVSDNRHNPPPTPIIGDSWTTPFNDGPSRTLVPPQSPLLHRSLAPDQLELQSPFPMEMAFPNPARRLDFTPQSSHAGPSQPSTTASAGDMGESLFTSPPLVAGGTSVPRSQLSVAVSNIHNPPLTPIPNMQPGIHAQIPVPQLDDQLQVLLDGALRALTKKCPLCYYQGLPHEHLFSACPINATARLGNLNDTEWEQWKGHIFVSQRGTHCFSCFIPLTYIVHIPHKRPVKFHKGFRGHVGCHYKDTIMPMVYLAWRLGNMPALLSRYSGVDHQSITANLGSFSNWLVTLGGPIPPTLLILLTIIEIRGPP</sequence>
<proteinExistence type="predicted"/>
<comment type="caution">
    <text evidence="4">The sequence shown here is derived from an EMBL/GenBank/DDBJ whole genome shotgun (WGS) entry which is preliminary data.</text>
</comment>
<evidence type="ECO:0000313" key="4">
    <source>
        <dbReference type="EMBL" id="KAF7760960.1"/>
    </source>
</evidence>
<evidence type="ECO:0000256" key="1">
    <source>
        <dbReference type="PROSITE-ProRule" id="PRU00042"/>
    </source>
</evidence>
<feature type="region of interest" description="Disordered" evidence="2">
    <location>
        <begin position="304"/>
        <end position="346"/>
    </location>
</feature>
<name>A0A8H7EWW5_AGABI</name>
<keyword evidence="1" id="KW-0863">Zinc-finger</keyword>
<feature type="domain" description="C2H2-type" evidence="3">
    <location>
        <begin position="79"/>
        <end position="108"/>
    </location>
</feature>
<evidence type="ECO:0000313" key="5">
    <source>
        <dbReference type="Proteomes" id="UP000629468"/>
    </source>
</evidence>
<dbReference type="AlphaFoldDB" id="A0A8H7EWW5"/>
<keyword evidence="1" id="KW-0479">Metal-binding</keyword>
<protein>
    <recommendedName>
        <fullName evidence="3">C2H2-type domain-containing protein</fullName>
    </recommendedName>
</protein>
<evidence type="ECO:0000259" key="3">
    <source>
        <dbReference type="PROSITE" id="PS50157"/>
    </source>
</evidence>
<organism evidence="4 5">
    <name type="scientific">Agaricus bisporus var. burnettii</name>
    <dbReference type="NCBI Taxonomy" id="192524"/>
    <lineage>
        <taxon>Eukaryota</taxon>
        <taxon>Fungi</taxon>
        <taxon>Dikarya</taxon>
        <taxon>Basidiomycota</taxon>
        <taxon>Agaricomycotina</taxon>
        <taxon>Agaricomycetes</taxon>
        <taxon>Agaricomycetidae</taxon>
        <taxon>Agaricales</taxon>
        <taxon>Agaricineae</taxon>
        <taxon>Agaricaceae</taxon>
        <taxon>Agaricus</taxon>
    </lineage>
</organism>
<accession>A0A8H7EWW5</accession>
<feature type="compositionally biased region" description="Polar residues" evidence="2">
    <location>
        <begin position="310"/>
        <end position="326"/>
    </location>
</feature>
<dbReference type="InterPro" id="IPR013087">
    <property type="entry name" value="Znf_C2H2_type"/>
</dbReference>
<dbReference type="EMBL" id="JABXXO010000014">
    <property type="protein sequence ID" value="KAF7760960.1"/>
    <property type="molecule type" value="Genomic_DNA"/>
</dbReference>
<keyword evidence="1" id="KW-0862">Zinc</keyword>
<dbReference type="Proteomes" id="UP000629468">
    <property type="component" value="Unassembled WGS sequence"/>
</dbReference>
<feature type="compositionally biased region" description="Low complexity" evidence="2">
    <location>
        <begin position="214"/>
        <end position="227"/>
    </location>
</feature>
<feature type="region of interest" description="Disordered" evidence="2">
    <location>
        <begin position="208"/>
        <end position="232"/>
    </location>
</feature>
<dbReference type="GO" id="GO:0008270">
    <property type="term" value="F:zinc ion binding"/>
    <property type="evidence" value="ECO:0007669"/>
    <property type="project" value="UniProtKB-KW"/>
</dbReference>
<reference evidence="4 5" key="1">
    <citation type="journal article" name="Sci. Rep.">
        <title>Telomere-to-telomere assembled and centromere annotated genomes of the two main subspecies of the button mushroom Agaricus bisporus reveal especially polymorphic chromosome ends.</title>
        <authorList>
            <person name="Sonnenberg A.S.M."/>
            <person name="Sedaghat-Telgerd N."/>
            <person name="Lavrijssen B."/>
            <person name="Ohm R.A."/>
            <person name="Hendrickx P.M."/>
            <person name="Scholtmeijer K."/>
            <person name="Baars J.J.P."/>
            <person name="van Peer A."/>
        </authorList>
    </citation>
    <scope>NUCLEOTIDE SEQUENCE [LARGE SCALE GENOMIC DNA]</scope>
    <source>
        <strain evidence="4 5">H119_p4</strain>
    </source>
</reference>
<dbReference type="PROSITE" id="PS50157">
    <property type="entry name" value="ZINC_FINGER_C2H2_2"/>
    <property type="match status" value="1"/>
</dbReference>